<feature type="transmembrane region" description="Helical" evidence="4">
    <location>
        <begin position="176"/>
        <end position="198"/>
    </location>
</feature>
<dbReference type="PANTHER" id="PTHR11360:SF319">
    <property type="entry name" value="MAJOR FACILITATOR SUPERFAMILY (MFS) PROFILE DOMAIN-CONTAINING PROTEIN"/>
    <property type="match status" value="1"/>
</dbReference>
<keyword evidence="4" id="KW-0472">Membrane</keyword>
<feature type="domain" description="Major facilitator superfamily (MFS) profile" evidence="5">
    <location>
        <begin position="60"/>
        <end position="462"/>
    </location>
</feature>
<evidence type="ECO:0000256" key="4">
    <source>
        <dbReference type="SAM" id="Phobius"/>
    </source>
</evidence>
<evidence type="ECO:0000256" key="3">
    <source>
        <dbReference type="SAM" id="MobiDB-lite"/>
    </source>
</evidence>
<evidence type="ECO:0000256" key="2">
    <source>
        <dbReference type="ARBA" id="ARBA00006727"/>
    </source>
</evidence>
<reference evidence="6 7" key="1">
    <citation type="journal article" date="2018" name="Evol. Lett.">
        <title>Horizontal gene cluster transfer increased hallucinogenic mushroom diversity.</title>
        <authorList>
            <person name="Reynolds H.T."/>
            <person name="Vijayakumar V."/>
            <person name="Gluck-Thaler E."/>
            <person name="Korotkin H.B."/>
            <person name="Matheny P.B."/>
            <person name="Slot J.C."/>
        </authorList>
    </citation>
    <scope>NUCLEOTIDE SEQUENCE [LARGE SCALE GENOMIC DNA]</scope>
    <source>
        <strain evidence="6 7">SRW20</strain>
    </source>
</reference>
<dbReference type="AlphaFoldDB" id="A0A409VSM9"/>
<keyword evidence="4" id="KW-1133">Transmembrane helix</keyword>
<feature type="transmembrane region" description="Helical" evidence="4">
    <location>
        <begin position="152"/>
        <end position="170"/>
    </location>
</feature>
<dbReference type="InParanoid" id="A0A409VSM9"/>
<sequence length="468" mass="50684">MSAASEKSLTEADKQEVDTSTAPLESQPKLDEEAAPPKPQPPSFPDGGREAWIVVTGAWITVFVSFGFLNAFGGECILSWRVRAQSDILHSVCCIFQLIPVYLLNFEAYYKANQLSNESESNIAWIGAFQSFCIYFMGSVFGSVFDKFGARNLILVGGVGFSFSCMMQSICKEYWQFFLAQGLLQGLCLSALFSPSFACVNHWFFKRRGLALGIVTSGSSVGGVIWPIAIDHLIIKVGFGWALRACGFIALGLTLGAAFMVRGRLPKRTDAEFFAFDLFLKPAYTFFCIGMFFIVFGIFFILFYLPSYGAIHGFNSNMIFYSVSILNAASFFGRILPGMAADSWGRYNIMIITGLLSAVLTFASIAAKDTASILVVGALYGFTSGNVLSLQGACVPPLLDDPRKIGVGIGQMLSVSGIGALLGPPICGFLISFNGFQSAQIFSGVMLAVGSFFLFITRSYLGKGSLIV</sequence>
<feature type="transmembrane region" description="Helical" evidence="4">
    <location>
        <begin position="439"/>
        <end position="461"/>
    </location>
</feature>
<dbReference type="InterPro" id="IPR050327">
    <property type="entry name" value="Proton-linked_MCT"/>
</dbReference>
<gene>
    <name evidence="6" type="ORF">CVT26_003670</name>
</gene>
<keyword evidence="7" id="KW-1185">Reference proteome</keyword>
<feature type="transmembrane region" description="Helical" evidence="4">
    <location>
        <begin position="373"/>
        <end position="399"/>
    </location>
</feature>
<feature type="transmembrane region" description="Helical" evidence="4">
    <location>
        <begin position="210"/>
        <end position="229"/>
    </location>
</feature>
<keyword evidence="4" id="KW-0812">Transmembrane</keyword>
<dbReference type="Proteomes" id="UP000284706">
    <property type="component" value="Unassembled WGS sequence"/>
</dbReference>
<proteinExistence type="inferred from homology"/>
<organism evidence="6 7">
    <name type="scientific">Gymnopilus dilepis</name>
    <dbReference type="NCBI Taxonomy" id="231916"/>
    <lineage>
        <taxon>Eukaryota</taxon>
        <taxon>Fungi</taxon>
        <taxon>Dikarya</taxon>
        <taxon>Basidiomycota</taxon>
        <taxon>Agaricomycotina</taxon>
        <taxon>Agaricomycetes</taxon>
        <taxon>Agaricomycetidae</taxon>
        <taxon>Agaricales</taxon>
        <taxon>Agaricineae</taxon>
        <taxon>Hymenogastraceae</taxon>
        <taxon>Gymnopilus</taxon>
    </lineage>
</organism>
<protein>
    <recommendedName>
        <fullName evidence="5">Major facilitator superfamily (MFS) profile domain-containing protein</fullName>
    </recommendedName>
</protein>
<evidence type="ECO:0000259" key="5">
    <source>
        <dbReference type="PROSITE" id="PS50850"/>
    </source>
</evidence>
<feature type="transmembrane region" description="Helical" evidence="4">
    <location>
        <begin position="123"/>
        <end position="145"/>
    </location>
</feature>
<feature type="transmembrane region" description="Helical" evidence="4">
    <location>
        <begin position="411"/>
        <end position="433"/>
    </location>
</feature>
<evidence type="ECO:0000313" key="6">
    <source>
        <dbReference type="EMBL" id="PPQ69258.1"/>
    </source>
</evidence>
<evidence type="ECO:0000313" key="7">
    <source>
        <dbReference type="Proteomes" id="UP000284706"/>
    </source>
</evidence>
<feature type="transmembrane region" description="Helical" evidence="4">
    <location>
        <begin position="348"/>
        <end position="367"/>
    </location>
</feature>
<dbReference type="OrthoDB" id="6509908at2759"/>
<feature type="compositionally biased region" description="Basic and acidic residues" evidence="3">
    <location>
        <begin position="8"/>
        <end position="17"/>
    </location>
</feature>
<dbReference type="PROSITE" id="PS50850">
    <property type="entry name" value="MFS"/>
    <property type="match status" value="1"/>
</dbReference>
<feature type="region of interest" description="Disordered" evidence="3">
    <location>
        <begin position="1"/>
        <end position="47"/>
    </location>
</feature>
<accession>A0A409VSM9</accession>
<dbReference type="SUPFAM" id="SSF103473">
    <property type="entry name" value="MFS general substrate transporter"/>
    <property type="match status" value="1"/>
</dbReference>
<dbReference type="InterPro" id="IPR036259">
    <property type="entry name" value="MFS_trans_sf"/>
</dbReference>
<dbReference type="InterPro" id="IPR011701">
    <property type="entry name" value="MFS"/>
</dbReference>
<dbReference type="Pfam" id="PF07690">
    <property type="entry name" value="MFS_1"/>
    <property type="match status" value="1"/>
</dbReference>
<comment type="caution">
    <text evidence="6">The sequence shown here is derived from an EMBL/GenBank/DDBJ whole genome shotgun (WGS) entry which is preliminary data.</text>
</comment>
<dbReference type="GO" id="GO:0022857">
    <property type="term" value="F:transmembrane transporter activity"/>
    <property type="evidence" value="ECO:0007669"/>
    <property type="project" value="InterPro"/>
</dbReference>
<evidence type="ECO:0000256" key="1">
    <source>
        <dbReference type="ARBA" id="ARBA00004141"/>
    </source>
</evidence>
<feature type="transmembrane region" description="Helical" evidence="4">
    <location>
        <begin position="51"/>
        <end position="72"/>
    </location>
</feature>
<dbReference type="Gene3D" id="1.20.1250.20">
    <property type="entry name" value="MFS general substrate transporter like domains"/>
    <property type="match status" value="2"/>
</dbReference>
<feature type="transmembrane region" description="Helical" evidence="4">
    <location>
        <begin position="84"/>
        <end position="103"/>
    </location>
</feature>
<dbReference type="EMBL" id="NHYE01005577">
    <property type="protein sequence ID" value="PPQ69258.1"/>
    <property type="molecule type" value="Genomic_DNA"/>
</dbReference>
<name>A0A409VSM9_9AGAR</name>
<feature type="transmembrane region" description="Helical" evidence="4">
    <location>
        <begin position="241"/>
        <end position="261"/>
    </location>
</feature>
<dbReference type="InterPro" id="IPR020846">
    <property type="entry name" value="MFS_dom"/>
</dbReference>
<comment type="subcellular location">
    <subcellularLocation>
        <location evidence="1">Membrane</location>
        <topology evidence="1">Multi-pass membrane protein</topology>
    </subcellularLocation>
</comment>
<feature type="transmembrane region" description="Helical" evidence="4">
    <location>
        <begin position="282"/>
        <end position="306"/>
    </location>
</feature>
<dbReference type="GO" id="GO:0016020">
    <property type="term" value="C:membrane"/>
    <property type="evidence" value="ECO:0007669"/>
    <property type="project" value="UniProtKB-SubCell"/>
</dbReference>
<dbReference type="PANTHER" id="PTHR11360">
    <property type="entry name" value="MONOCARBOXYLATE TRANSPORTER"/>
    <property type="match status" value="1"/>
</dbReference>
<comment type="similarity">
    <text evidence="2">Belongs to the major facilitator superfamily. Monocarboxylate porter (TC 2.A.1.13) family.</text>
</comment>